<reference evidence="1" key="1">
    <citation type="journal article" date="2020" name="Stud. Mycol.">
        <title>101 Dothideomycetes genomes: a test case for predicting lifestyles and emergence of pathogens.</title>
        <authorList>
            <person name="Haridas S."/>
            <person name="Albert R."/>
            <person name="Binder M."/>
            <person name="Bloem J."/>
            <person name="Labutti K."/>
            <person name="Salamov A."/>
            <person name="Andreopoulos B."/>
            <person name="Baker S."/>
            <person name="Barry K."/>
            <person name="Bills G."/>
            <person name="Bluhm B."/>
            <person name="Cannon C."/>
            <person name="Castanera R."/>
            <person name="Culley D."/>
            <person name="Daum C."/>
            <person name="Ezra D."/>
            <person name="Gonzalez J."/>
            <person name="Henrissat B."/>
            <person name="Kuo A."/>
            <person name="Liang C."/>
            <person name="Lipzen A."/>
            <person name="Lutzoni F."/>
            <person name="Magnuson J."/>
            <person name="Mondo S."/>
            <person name="Nolan M."/>
            <person name="Ohm R."/>
            <person name="Pangilinan J."/>
            <person name="Park H.-J."/>
            <person name="Ramirez L."/>
            <person name="Alfaro M."/>
            <person name="Sun H."/>
            <person name="Tritt A."/>
            <person name="Yoshinaga Y."/>
            <person name="Zwiers L.-H."/>
            <person name="Turgeon B."/>
            <person name="Goodwin S."/>
            <person name="Spatafora J."/>
            <person name="Crous P."/>
            <person name="Grigoriev I."/>
        </authorList>
    </citation>
    <scope>NUCLEOTIDE SEQUENCE</scope>
    <source>
        <strain evidence="1">ATCC 74209</strain>
    </source>
</reference>
<name>A0A9P4JBY6_9PLEO</name>
<gene>
    <name evidence="1" type="ORF">GQ43DRAFT_246914</name>
</gene>
<sequence length="73" mass="8459">MILAHLRFILGALLLSSYTPFFLDVHLVLHQLYNSEESSRTFEKIYNLVNRSVSNHLLKWLHIRLSGCFSVVG</sequence>
<evidence type="ECO:0000313" key="1">
    <source>
        <dbReference type="EMBL" id="KAF2196667.1"/>
    </source>
</evidence>
<dbReference type="EMBL" id="ML994345">
    <property type="protein sequence ID" value="KAF2196667.1"/>
    <property type="molecule type" value="Genomic_DNA"/>
</dbReference>
<proteinExistence type="predicted"/>
<dbReference type="Proteomes" id="UP000799536">
    <property type="component" value="Unassembled WGS sequence"/>
</dbReference>
<organism evidence="1 2">
    <name type="scientific">Delitschia confertaspora ATCC 74209</name>
    <dbReference type="NCBI Taxonomy" id="1513339"/>
    <lineage>
        <taxon>Eukaryota</taxon>
        <taxon>Fungi</taxon>
        <taxon>Dikarya</taxon>
        <taxon>Ascomycota</taxon>
        <taxon>Pezizomycotina</taxon>
        <taxon>Dothideomycetes</taxon>
        <taxon>Pleosporomycetidae</taxon>
        <taxon>Pleosporales</taxon>
        <taxon>Delitschiaceae</taxon>
        <taxon>Delitschia</taxon>
    </lineage>
</organism>
<protein>
    <submittedName>
        <fullName evidence="1">Uncharacterized protein</fullName>
    </submittedName>
</protein>
<keyword evidence="2" id="KW-1185">Reference proteome</keyword>
<dbReference type="AlphaFoldDB" id="A0A9P4JBY6"/>
<accession>A0A9P4JBY6</accession>
<evidence type="ECO:0000313" key="2">
    <source>
        <dbReference type="Proteomes" id="UP000799536"/>
    </source>
</evidence>
<comment type="caution">
    <text evidence="1">The sequence shown here is derived from an EMBL/GenBank/DDBJ whole genome shotgun (WGS) entry which is preliminary data.</text>
</comment>